<dbReference type="Pfam" id="PF02367">
    <property type="entry name" value="TsaE"/>
    <property type="match status" value="1"/>
</dbReference>
<comment type="subcellular location">
    <subcellularLocation>
        <location evidence="1">Cytoplasm</location>
    </subcellularLocation>
</comment>
<dbReference type="PANTHER" id="PTHR33540:SF2">
    <property type="entry name" value="TRNA THREONYLCARBAMOYLADENOSINE BIOSYNTHESIS PROTEIN TSAE"/>
    <property type="match status" value="1"/>
</dbReference>
<gene>
    <name evidence="11" type="ORF">SPIRO4BDMA_50918</name>
</gene>
<dbReference type="GO" id="GO:0002949">
    <property type="term" value="P:tRNA threonylcarbamoyladenosine modification"/>
    <property type="evidence" value="ECO:0007669"/>
    <property type="project" value="InterPro"/>
</dbReference>
<dbReference type="AlphaFoldDB" id="A0A3P3XU00"/>
<dbReference type="Gene3D" id="3.40.50.300">
    <property type="entry name" value="P-loop containing nucleotide triphosphate hydrolases"/>
    <property type="match status" value="1"/>
</dbReference>
<dbReference type="GO" id="GO:0005524">
    <property type="term" value="F:ATP binding"/>
    <property type="evidence" value="ECO:0007669"/>
    <property type="project" value="UniProtKB-KW"/>
</dbReference>
<keyword evidence="8" id="KW-0067">ATP-binding</keyword>
<evidence type="ECO:0000256" key="4">
    <source>
        <dbReference type="ARBA" id="ARBA00022490"/>
    </source>
</evidence>
<keyword evidence="9" id="KW-0460">Magnesium</keyword>
<reference evidence="11" key="1">
    <citation type="submission" date="2017-02" db="EMBL/GenBank/DDBJ databases">
        <authorList>
            <person name="Regsiter A."/>
            <person name="William W."/>
        </authorList>
    </citation>
    <scope>NUCLEOTIDE SEQUENCE</scope>
    <source>
        <strain evidence="11">BdmA 4</strain>
    </source>
</reference>
<proteinExistence type="inferred from homology"/>
<accession>A0A3P3XU00</accession>
<dbReference type="SUPFAM" id="SSF52540">
    <property type="entry name" value="P-loop containing nucleoside triphosphate hydrolases"/>
    <property type="match status" value="1"/>
</dbReference>
<protein>
    <recommendedName>
        <fullName evidence="3">tRNA threonylcarbamoyladenosine biosynthesis protein TsaE</fullName>
    </recommendedName>
    <alternativeName>
        <fullName evidence="10">t(6)A37 threonylcarbamoyladenosine biosynthesis protein TsaE</fullName>
    </alternativeName>
</protein>
<organism evidence="11">
    <name type="scientific">uncultured spirochete</name>
    <dbReference type="NCBI Taxonomy" id="156406"/>
    <lineage>
        <taxon>Bacteria</taxon>
        <taxon>Pseudomonadati</taxon>
        <taxon>Spirochaetota</taxon>
        <taxon>Spirochaetia</taxon>
        <taxon>Spirochaetales</taxon>
        <taxon>environmental samples</taxon>
    </lineage>
</organism>
<dbReference type="InterPro" id="IPR003442">
    <property type="entry name" value="T6A_TsaE"/>
</dbReference>
<dbReference type="GO" id="GO:0046872">
    <property type="term" value="F:metal ion binding"/>
    <property type="evidence" value="ECO:0007669"/>
    <property type="project" value="UniProtKB-KW"/>
</dbReference>
<evidence type="ECO:0000256" key="9">
    <source>
        <dbReference type="ARBA" id="ARBA00022842"/>
    </source>
</evidence>
<evidence type="ECO:0000256" key="7">
    <source>
        <dbReference type="ARBA" id="ARBA00022741"/>
    </source>
</evidence>
<name>A0A3P3XU00_9SPIR</name>
<evidence type="ECO:0000313" key="11">
    <source>
        <dbReference type="EMBL" id="SLM19403.1"/>
    </source>
</evidence>
<dbReference type="InterPro" id="IPR027417">
    <property type="entry name" value="P-loop_NTPase"/>
</dbReference>
<evidence type="ECO:0000256" key="3">
    <source>
        <dbReference type="ARBA" id="ARBA00019010"/>
    </source>
</evidence>
<evidence type="ECO:0000256" key="6">
    <source>
        <dbReference type="ARBA" id="ARBA00022723"/>
    </source>
</evidence>
<comment type="similarity">
    <text evidence="2">Belongs to the TsaE family.</text>
</comment>
<dbReference type="GO" id="GO:0005737">
    <property type="term" value="C:cytoplasm"/>
    <property type="evidence" value="ECO:0007669"/>
    <property type="project" value="UniProtKB-SubCell"/>
</dbReference>
<evidence type="ECO:0000256" key="2">
    <source>
        <dbReference type="ARBA" id="ARBA00007599"/>
    </source>
</evidence>
<evidence type="ECO:0000256" key="5">
    <source>
        <dbReference type="ARBA" id="ARBA00022694"/>
    </source>
</evidence>
<dbReference type="NCBIfam" id="TIGR00150">
    <property type="entry name" value="T6A_YjeE"/>
    <property type="match status" value="1"/>
</dbReference>
<sequence length="175" mass="19122">MSAKHSIKTKVQHKGGSVLIFLSSPHVHRTLAVGRAIGHAAPDGAVISFRGDIGAGKTTLAKGIAEGLGIAEPVISPTYTIISEYYGRLHLVHIDAYRLSGEDEFLQTGGEELLGAPGTLSLIEWSERIADILPPESQRITITVEANGDRLMMIEGDWIEKIDWKRFAIRREVIQ</sequence>
<dbReference type="PANTHER" id="PTHR33540">
    <property type="entry name" value="TRNA THREONYLCARBAMOYLADENOSINE BIOSYNTHESIS PROTEIN TSAE"/>
    <property type="match status" value="1"/>
</dbReference>
<evidence type="ECO:0000256" key="8">
    <source>
        <dbReference type="ARBA" id="ARBA00022840"/>
    </source>
</evidence>
<evidence type="ECO:0000256" key="1">
    <source>
        <dbReference type="ARBA" id="ARBA00004496"/>
    </source>
</evidence>
<dbReference type="EMBL" id="FWDO01000005">
    <property type="protein sequence ID" value="SLM19403.1"/>
    <property type="molecule type" value="Genomic_DNA"/>
</dbReference>
<keyword evidence="5" id="KW-0819">tRNA processing</keyword>
<keyword evidence="4" id="KW-0963">Cytoplasm</keyword>
<evidence type="ECO:0000256" key="10">
    <source>
        <dbReference type="ARBA" id="ARBA00032441"/>
    </source>
</evidence>
<keyword evidence="6" id="KW-0479">Metal-binding</keyword>
<keyword evidence="7" id="KW-0547">Nucleotide-binding</keyword>